<dbReference type="EMBL" id="JBBWWQ010000015">
    <property type="protein sequence ID" value="KAK8928506.1"/>
    <property type="molecule type" value="Genomic_DNA"/>
</dbReference>
<name>A0AAP0B6G1_9ASPA</name>
<organism evidence="6 7">
    <name type="scientific">Platanthera zijinensis</name>
    <dbReference type="NCBI Taxonomy" id="2320716"/>
    <lineage>
        <taxon>Eukaryota</taxon>
        <taxon>Viridiplantae</taxon>
        <taxon>Streptophyta</taxon>
        <taxon>Embryophyta</taxon>
        <taxon>Tracheophyta</taxon>
        <taxon>Spermatophyta</taxon>
        <taxon>Magnoliopsida</taxon>
        <taxon>Liliopsida</taxon>
        <taxon>Asparagales</taxon>
        <taxon>Orchidaceae</taxon>
        <taxon>Orchidoideae</taxon>
        <taxon>Orchideae</taxon>
        <taxon>Orchidinae</taxon>
        <taxon>Platanthera</taxon>
    </lineage>
</organism>
<sequence length="70" mass="7435">MTGELIEFEEGAIGIALNLTSNNAGIVLMGDGLMIKEGSSVKALGRICSDPCEQVGFFLGRVRNGNIFMK</sequence>
<comment type="subcellular location">
    <subcellularLocation>
        <location evidence="1">Mitochondrion</location>
    </subcellularLocation>
</comment>
<evidence type="ECO:0000256" key="4">
    <source>
        <dbReference type="ARBA" id="ARBA00022781"/>
    </source>
</evidence>
<dbReference type="Gene3D" id="2.40.30.20">
    <property type="match status" value="1"/>
</dbReference>
<dbReference type="InterPro" id="IPR036121">
    <property type="entry name" value="ATPase_F1/V1/A1_a/bsu_N_sf"/>
</dbReference>
<evidence type="ECO:0000313" key="7">
    <source>
        <dbReference type="Proteomes" id="UP001418222"/>
    </source>
</evidence>
<gene>
    <name evidence="6" type="ORF">KSP39_PZI017447</name>
</gene>
<dbReference type="InterPro" id="IPR005294">
    <property type="entry name" value="ATP_synth_F1_asu"/>
</dbReference>
<reference evidence="6 7" key="1">
    <citation type="journal article" date="2022" name="Nat. Plants">
        <title>Genomes of leafy and leafless Platanthera orchids illuminate the evolution of mycoheterotrophy.</title>
        <authorList>
            <person name="Li M.H."/>
            <person name="Liu K.W."/>
            <person name="Li Z."/>
            <person name="Lu H.C."/>
            <person name="Ye Q.L."/>
            <person name="Zhang D."/>
            <person name="Wang J.Y."/>
            <person name="Li Y.F."/>
            <person name="Zhong Z.M."/>
            <person name="Liu X."/>
            <person name="Yu X."/>
            <person name="Liu D.K."/>
            <person name="Tu X.D."/>
            <person name="Liu B."/>
            <person name="Hao Y."/>
            <person name="Liao X.Y."/>
            <person name="Jiang Y.T."/>
            <person name="Sun W.H."/>
            <person name="Chen J."/>
            <person name="Chen Y.Q."/>
            <person name="Ai Y."/>
            <person name="Zhai J.W."/>
            <person name="Wu S.S."/>
            <person name="Zhou Z."/>
            <person name="Hsiao Y.Y."/>
            <person name="Wu W.L."/>
            <person name="Chen Y.Y."/>
            <person name="Lin Y.F."/>
            <person name="Hsu J.L."/>
            <person name="Li C.Y."/>
            <person name="Wang Z.W."/>
            <person name="Zhao X."/>
            <person name="Zhong W.Y."/>
            <person name="Ma X.K."/>
            <person name="Ma L."/>
            <person name="Huang J."/>
            <person name="Chen G.Z."/>
            <person name="Huang M.Z."/>
            <person name="Huang L."/>
            <person name="Peng D.H."/>
            <person name="Luo Y.B."/>
            <person name="Zou S.Q."/>
            <person name="Chen S.P."/>
            <person name="Lan S."/>
            <person name="Tsai W.C."/>
            <person name="Van de Peer Y."/>
            <person name="Liu Z.J."/>
        </authorList>
    </citation>
    <scope>NUCLEOTIDE SEQUENCE [LARGE SCALE GENOMIC DNA]</scope>
    <source>
        <strain evidence="6">Lor287</strain>
    </source>
</reference>
<dbReference type="InterPro" id="IPR023366">
    <property type="entry name" value="ATP_synth_asu-like_sf"/>
</dbReference>
<dbReference type="InterPro" id="IPR004100">
    <property type="entry name" value="ATPase_F1/V1/A1_a/bsu_N"/>
</dbReference>
<feature type="domain" description="ATPase F1/V1/A1 complex alpha/beta subunit N-terminal" evidence="5">
    <location>
        <begin position="1"/>
        <end position="45"/>
    </location>
</feature>
<dbReference type="Proteomes" id="UP001418222">
    <property type="component" value="Unassembled WGS sequence"/>
</dbReference>
<dbReference type="GO" id="GO:0043531">
    <property type="term" value="F:ADP binding"/>
    <property type="evidence" value="ECO:0007669"/>
    <property type="project" value="TreeGrafter"/>
</dbReference>
<dbReference type="GO" id="GO:0005524">
    <property type="term" value="F:ATP binding"/>
    <property type="evidence" value="ECO:0007669"/>
    <property type="project" value="UniProtKB-KW"/>
</dbReference>
<evidence type="ECO:0000256" key="3">
    <source>
        <dbReference type="ARBA" id="ARBA00022448"/>
    </source>
</evidence>
<evidence type="ECO:0000256" key="1">
    <source>
        <dbReference type="ARBA" id="ARBA00004173"/>
    </source>
</evidence>
<protein>
    <recommendedName>
        <fullName evidence="5">ATPase F1/V1/A1 complex alpha/beta subunit N-terminal domain-containing protein</fullName>
    </recommendedName>
</protein>
<dbReference type="Pfam" id="PF02874">
    <property type="entry name" value="ATP-synt_ab_N"/>
    <property type="match status" value="1"/>
</dbReference>
<dbReference type="PANTHER" id="PTHR48082">
    <property type="entry name" value="ATP SYNTHASE SUBUNIT ALPHA, MITOCHONDRIAL"/>
    <property type="match status" value="1"/>
</dbReference>
<dbReference type="PANTHER" id="PTHR48082:SF2">
    <property type="entry name" value="ATP SYNTHASE SUBUNIT ALPHA, MITOCHONDRIAL"/>
    <property type="match status" value="1"/>
</dbReference>
<dbReference type="GO" id="GO:0046933">
    <property type="term" value="F:proton-transporting ATP synthase activity, rotational mechanism"/>
    <property type="evidence" value="ECO:0007669"/>
    <property type="project" value="InterPro"/>
</dbReference>
<comment type="caution">
    <text evidence="6">The sequence shown here is derived from an EMBL/GenBank/DDBJ whole genome shotgun (WGS) entry which is preliminary data.</text>
</comment>
<evidence type="ECO:0000259" key="5">
    <source>
        <dbReference type="Pfam" id="PF02874"/>
    </source>
</evidence>
<keyword evidence="7" id="KW-1185">Reference proteome</keyword>
<proteinExistence type="inferred from homology"/>
<keyword evidence="4" id="KW-0375">Hydrogen ion transport</keyword>
<comment type="similarity">
    <text evidence="2">Belongs to the ATPase alpha/beta chains family.</text>
</comment>
<keyword evidence="4" id="KW-0406">Ion transport</keyword>
<evidence type="ECO:0000313" key="6">
    <source>
        <dbReference type="EMBL" id="KAK8928506.1"/>
    </source>
</evidence>
<keyword evidence="3" id="KW-0813">Transport</keyword>
<dbReference type="GO" id="GO:0005739">
    <property type="term" value="C:mitochondrion"/>
    <property type="evidence" value="ECO:0007669"/>
    <property type="project" value="UniProtKB-SubCell"/>
</dbReference>
<evidence type="ECO:0000256" key="2">
    <source>
        <dbReference type="ARBA" id="ARBA00008936"/>
    </source>
</evidence>
<dbReference type="AlphaFoldDB" id="A0AAP0B6G1"/>
<accession>A0AAP0B6G1</accession>
<dbReference type="SUPFAM" id="SSF50615">
    <property type="entry name" value="N-terminal domain of alpha and beta subunits of F1 ATP synthase"/>
    <property type="match status" value="1"/>
</dbReference>
<dbReference type="GO" id="GO:0045259">
    <property type="term" value="C:proton-transporting ATP synthase complex"/>
    <property type="evidence" value="ECO:0007669"/>
    <property type="project" value="InterPro"/>
</dbReference>